<dbReference type="Proteomes" id="UP000249499">
    <property type="component" value="Chromosome"/>
</dbReference>
<keyword evidence="1" id="KW-0175">Coiled coil</keyword>
<feature type="coiled-coil region" evidence="1">
    <location>
        <begin position="28"/>
        <end position="72"/>
    </location>
</feature>
<gene>
    <name evidence="2" type="ORF">PR017_07105</name>
</gene>
<reference evidence="2 3" key="1">
    <citation type="journal article" date="2018" name="Sci. Rep.">
        <title>Rhizobium tumorigenes sp. nov., a novel plant tumorigenic bacterium isolated from cane gall tumors on thornless blackberry.</title>
        <authorList>
            <person name="Kuzmanovi N."/>
            <person name="Smalla K."/>
            <person name="Gronow S."/>
            <person name="PuBawska J."/>
        </authorList>
    </citation>
    <scope>NUCLEOTIDE SEQUENCE [LARGE SCALE GENOMIC DNA]</scope>
    <source>
        <strain evidence="2 3">1078</strain>
    </source>
</reference>
<organism evidence="2 3">
    <name type="scientific">Rhizobium tumorigenes</name>
    <dbReference type="NCBI Taxonomy" id="2041385"/>
    <lineage>
        <taxon>Bacteria</taxon>
        <taxon>Pseudomonadati</taxon>
        <taxon>Pseudomonadota</taxon>
        <taxon>Alphaproteobacteria</taxon>
        <taxon>Hyphomicrobiales</taxon>
        <taxon>Rhizobiaceae</taxon>
        <taxon>Rhizobium/Agrobacterium group</taxon>
        <taxon>Rhizobium</taxon>
    </lineage>
</organism>
<sequence>MKKPSLADKLSGLFSTKANIDAEIRADLEQIHIEIVAAQNKRAAVERAPLSVDEIEQRVDSLLANEEAAARNFYSPGNLATPGMHLDGCGLGAALHRRESNLGALCAIGFRSVIRAAMVADAVAEAAGVGKPLSSSERELETKRLTDEIATLELTREKIARQAEGSGIIVNRSEFADPRALLAVDSEL</sequence>
<dbReference type="AlphaFoldDB" id="A0AAF1K9K3"/>
<dbReference type="EMBL" id="CP117255">
    <property type="protein sequence ID" value="WFR96874.1"/>
    <property type="molecule type" value="Genomic_DNA"/>
</dbReference>
<name>A0AAF1K9K3_9HYPH</name>
<proteinExistence type="predicted"/>
<evidence type="ECO:0000256" key="1">
    <source>
        <dbReference type="SAM" id="Coils"/>
    </source>
</evidence>
<evidence type="ECO:0000313" key="3">
    <source>
        <dbReference type="Proteomes" id="UP000249499"/>
    </source>
</evidence>
<keyword evidence="3" id="KW-1185">Reference proteome</keyword>
<accession>A0AAF1K9K3</accession>
<reference evidence="3" key="2">
    <citation type="journal article" date="2023" name="MicrobiologyOpen">
        <title>Genomics of the tumorigenes clade of the family Rhizobiaceae and description of Rhizobium rhododendri sp. nov.</title>
        <authorList>
            <person name="Kuzmanovic N."/>
            <person name="diCenzo G.C."/>
            <person name="Bunk B."/>
            <person name="Sproeer C."/>
            <person name="Fruehling A."/>
            <person name="Neumann-Schaal M."/>
            <person name="Overmann J."/>
            <person name="Smalla K."/>
        </authorList>
    </citation>
    <scope>NUCLEOTIDE SEQUENCE [LARGE SCALE GENOMIC DNA]</scope>
    <source>
        <strain evidence="3">1078</strain>
    </source>
</reference>
<evidence type="ECO:0000313" key="2">
    <source>
        <dbReference type="EMBL" id="WFR96874.1"/>
    </source>
</evidence>
<protein>
    <submittedName>
        <fullName evidence="2">Uncharacterized protein</fullName>
    </submittedName>
</protein>
<dbReference type="KEGG" id="rtu:PR017_07105"/>
<dbReference type="RefSeq" id="WP_111221956.1">
    <property type="nucleotide sequence ID" value="NZ_CP117255.1"/>
</dbReference>